<dbReference type="GO" id="GO:0007168">
    <property type="term" value="P:receptor guanylyl cyclase signaling pathway"/>
    <property type="evidence" value="ECO:0007669"/>
    <property type="project" value="TreeGrafter"/>
</dbReference>
<keyword evidence="5" id="KW-0472">Membrane</keyword>
<dbReference type="GO" id="GO:0035556">
    <property type="term" value="P:intracellular signal transduction"/>
    <property type="evidence" value="ECO:0007669"/>
    <property type="project" value="InterPro"/>
</dbReference>
<dbReference type="Pfam" id="PF00211">
    <property type="entry name" value="Guanylate_cyc"/>
    <property type="match status" value="1"/>
</dbReference>
<dbReference type="Proteomes" id="UP000481153">
    <property type="component" value="Unassembled WGS sequence"/>
</dbReference>
<evidence type="ECO:0000256" key="5">
    <source>
        <dbReference type="ARBA" id="ARBA00023136"/>
    </source>
</evidence>
<keyword evidence="4" id="KW-1133">Transmembrane helix</keyword>
<dbReference type="PROSITE" id="PS50125">
    <property type="entry name" value="GUANYLATE_CYCLASE_2"/>
    <property type="match status" value="1"/>
</dbReference>
<dbReference type="EMBL" id="VJMJ01000070">
    <property type="protein sequence ID" value="KAF0738899.1"/>
    <property type="molecule type" value="Genomic_DNA"/>
</dbReference>
<dbReference type="SMART" id="SM00044">
    <property type="entry name" value="CYCc"/>
    <property type="match status" value="1"/>
</dbReference>
<dbReference type="InterPro" id="IPR050401">
    <property type="entry name" value="Cyclic_nucleotide_synthase"/>
</dbReference>
<gene>
    <name evidence="8" type="ORF">Ae201684_005507</name>
</gene>
<name>A0A6G0XFB9_9STRA</name>
<accession>A0A6G0XFB9</accession>
<evidence type="ECO:0000256" key="2">
    <source>
        <dbReference type="ARBA" id="ARBA00022692"/>
    </source>
</evidence>
<dbReference type="Gene3D" id="3.30.70.1230">
    <property type="entry name" value="Nucleotide cyclase"/>
    <property type="match status" value="1"/>
</dbReference>
<dbReference type="GO" id="GO:0004383">
    <property type="term" value="F:guanylate cyclase activity"/>
    <property type="evidence" value="ECO:0007669"/>
    <property type="project" value="TreeGrafter"/>
</dbReference>
<dbReference type="SUPFAM" id="SSF55781">
    <property type="entry name" value="GAF domain-like"/>
    <property type="match status" value="1"/>
</dbReference>
<dbReference type="PANTHER" id="PTHR11920:SF335">
    <property type="entry name" value="GUANYLATE CYCLASE"/>
    <property type="match status" value="1"/>
</dbReference>
<dbReference type="SUPFAM" id="SSF55073">
    <property type="entry name" value="Nucleotide cyclase"/>
    <property type="match status" value="1"/>
</dbReference>
<keyword evidence="9" id="KW-1185">Reference proteome</keyword>
<evidence type="ECO:0000256" key="6">
    <source>
        <dbReference type="ARBA" id="ARBA00023239"/>
    </source>
</evidence>
<feature type="domain" description="Guanylate cyclase" evidence="7">
    <location>
        <begin position="221"/>
        <end position="352"/>
    </location>
</feature>
<evidence type="ECO:0000259" key="7">
    <source>
        <dbReference type="PROSITE" id="PS50125"/>
    </source>
</evidence>
<dbReference type="AlphaFoldDB" id="A0A6G0XFB9"/>
<comment type="subcellular location">
    <subcellularLocation>
        <location evidence="1">Membrane</location>
    </subcellularLocation>
</comment>
<dbReference type="InterPro" id="IPR029016">
    <property type="entry name" value="GAF-like_dom_sf"/>
</dbReference>
<organism evidence="8 9">
    <name type="scientific">Aphanomyces euteiches</name>
    <dbReference type="NCBI Taxonomy" id="100861"/>
    <lineage>
        <taxon>Eukaryota</taxon>
        <taxon>Sar</taxon>
        <taxon>Stramenopiles</taxon>
        <taxon>Oomycota</taxon>
        <taxon>Saprolegniomycetes</taxon>
        <taxon>Saprolegniales</taxon>
        <taxon>Verrucalvaceae</taxon>
        <taxon>Aphanomyces</taxon>
    </lineage>
</organism>
<dbReference type="InterPro" id="IPR003018">
    <property type="entry name" value="GAF"/>
</dbReference>
<dbReference type="VEuPathDB" id="FungiDB:AeMF1_003253"/>
<dbReference type="GO" id="GO:0005886">
    <property type="term" value="C:plasma membrane"/>
    <property type="evidence" value="ECO:0007669"/>
    <property type="project" value="TreeGrafter"/>
</dbReference>
<dbReference type="Gene3D" id="3.30.450.40">
    <property type="match status" value="1"/>
</dbReference>
<evidence type="ECO:0000313" key="9">
    <source>
        <dbReference type="Proteomes" id="UP000481153"/>
    </source>
</evidence>
<dbReference type="InterPro" id="IPR029787">
    <property type="entry name" value="Nucleotide_cyclase"/>
</dbReference>
<dbReference type="CDD" id="cd07302">
    <property type="entry name" value="CHD"/>
    <property type="match status" value="1"/>
</dbReference>
<keyword evidence="2" id="KW-0812">Transmembrane</keyword>
<dbReference type="GO" id="GO:0004016">
    <property type="term" value="F:adenylate cyclase activity"/>
    <property type="evidence" value="ECO:0007669"/>
    <property type="project" value="TreeGrafter"/>
</dbReference>
<proteinExistence type="predicted"/>
<evidence type="ECO:0000256" key="3">
    <source>
        <dbReference type="ARBA" id="ARBA00022741"/>
    </source>
</evidence>
<sequence>MIRRRQEAVVSYGILDPRQEPAVQRLLAIASQVCSTPMSCLSLVNWDAQRVFTRASFGGTIQMDNISFDEYSSRHMFCLQCIRGGDPEDGGIAEAPLVVNNTEQHPDFCKNVFVQQGLVRFYLGVPLTTPSGIPIGALCVIESKPRTIPSHLIHTLSLLARQVMSHCEYRREHRILSNTLAEREALRFRLRQVLGGILPCHVIASIKPRQKPPEDFFDPVTVCFSDIVGFKEICASVPPTTVLHMLDRLYSAMDRLVAKHGLFKVETIGDVFVCCGGMLEPQPYHTLRVAMFAVEAVVAAAKVPIDPQDASKGCVAIRVGFHTGPVVANVVGMSRPRYCLFGDTVNTAARMQTASHAERINMSPAAASTLKLQCAQVCLEERSPMFIKGKGEMTMYFLDSRSLRAAPQKEEIALVPVRCVNCSTVVACPATTTTARDCMLGAVA</sequence>
<evidence type="ECO:0000256" key="1">
    <source>
        <dbReference type="ARBA" id="ARBA00004370"/>
    </source>
</evidence>
<dbReference type="InterPro" id="IPR001054">
    <property type="entry name" value="A/G_cyclase"/>
</dbReference>
<reference evidence="8 9" key="1">
    <citation type="submission" date="2019-07" db="EMBL/GenBank/DDBJ databases">
        <title>Genomics analysis of Aphanomyces spp. identifies a new class of oomycete effector associated with host adaptation.</title>
        <authorList>
            <person name="Gaulin E."/>
        </authorList>
    </citation>
    <scope>NUCLEOTIDE SEQUENCE [LARGE SCALE GENOMIC DNA]</scope>
    <source>
        <strain evidence="8 9">ATCC 201684</strain>
    </source>
</reference>
<keyword evidence="3" id="KW-0547">Nucleotide-binding</keyword>
<dbReference type="Pfam" id="PF01590">
    <property type="entry name" value="GAF"/>
    <property type="match status" value="1"/>
</dbReference>
<evidence type="ECO:0000313" key="8">
    <source>
        <dbReference type="EMBL" id="KAF0738899.1"/>
    </source>
</evidence>
<dbReference type="GO" id="GO:0001653">
    <property type="term" value="F:peptide receptor activity"/>
    <property type="evidence" value="ECO:0007669"/>
    <property type="project" value="TreeGrafter"/>
</dbReference>
<evidence type="ECO:0000256" key="4">
    <source>
        <dbReference type="ARBA" id="ARBA00022989"/>
    </source>
</evidence>
<dbReference type="GO" id="GO:0000166">
    <property type="term" value="F:nucleotide binding"/>
    <property type="evidence" value="ECO:0007669"/>
    <property type="project" value="UniProtKB-KW"/>
</dbReference>
<keyword evidence="6" id="KW-0456">Lyase</keyword>
<dbReference type="SMART" id="SM00065">
    <property type="entry name" value="GAF"/>
    <property type="match status" value="1"/>
</dbReference>
<comment type="caution">
    <text evidence="8">The sequence shown here is derived from an EMBL/GenBank/DDBJ whole genome shotgun (WGS) entry which is preliminary data.</text>
</comment>
<dbReference type="PANTHER" id="PTHR11920">
    <property type="entry name" value="GUANYLYL CYCLASE"/>
    <property type="match status" value="1"/>
</dbReference>
<protein>
    <recommendedName>
        <fullName evidence="7">Guanylate cyclase domain-containing protein</fullName>
    </recommendedName>
</protein>